<accession>A0AAV3TZD1</accession>
<evidence type="ECO:0000256" key="1">
    <source>
        <dbReference type="ARBA" id="ARBA00004442"/>
    </source>
</evidence>
<evidence type="ECO:0000313" key="4">
    <source>
        <dbReference type="EMBL" id="GAA4932634.1"/>
    </source>
</evidence>
<keyword evidence="2" id="KW-0472">Membrane</keyword>
<dbReference type="SUPFAM" id="SSF56935">
    <property type="entry name" value="Porins"/>
    <property type="match status" value="1"/>
</dbReference>
<dbReference type="Proteomes" id="UP001409585">
    <property type="component" value="Unassembled WGS sequence"/>
</dbReference>
<evidence type="ECO:0000313" key="5">
    <source>
        <dbReference type="Proteomes" id="UP001409585"/>
    </source>
</evidence>
<dbReference type="InterPro" id="IPR036942">
    <property type="entry name" value="Beta-barrel_TonB_sf"/>
</dbReference>
<dbReference type="Gene3D" id="2.40.170.20">
    <property type="entry name" value="TonB-dependent receptor, beta-barrel domain"/>
    <property type="match status" value="1"/>
</dbReference>
<keyword evidence="5" id="KW-1185">Reference proteome</keyword>
<reference evidence="5" key="1">
    <citation type="journal article" date="2019" name="Int. J. Syst. Evol. Microbiol.">
        <title>The Global Catalogue of Microorganisms (GCM) 10K type strain sequencing project: providing services to taxonomists for standard genome sequencing and annotation.</title>
        <authorList>
            <consortium name="The Broad Institute Genomics Platform"/>
            <consortium name="The Broad Institute Genome Sequencing Center for Infectious Disease"/>
            <person name="Wu L."/>
            <person name="Ma J."/>
        </authorList>
    </citation>
    <scope>NUCLEOTIDE SEQUENCE [LARGE SCALE GENOMIC DNA]</scope>
    <source>
        <strain evidence="5">JCM 19134</strain>
    </source>
</reference>
<gene>
    <name evidence="4" type="ORF">GCM10025791_06540</name>
</gene>
<protein>
    <submittedName>
        <fullName evidence="4">Uncharacterized protein</fullName>
    </submittedName>
</protein>
<dbReference type="AlphaFoldDB" id="A0AAV3TZD1"/>
<proteinExistence type="predicted"/>
<evidence type="ECO:0000256" key="3">
    <source>
        <dbReference type="ARBA" id="ARBA00023237"/>
    </source>
</evidence>
<dbReference type="EMBL" id="BAABLX010000004">
    <property type="protein sequence ID" value="GAA4932634.1"/>
    <property type="molecule type" value="Genomic_DNA"/>
</dbReference>
<keyword evidence="3" id="KW-0998">Cell outer membrane</keyword>
<name>A0AAV3TZD1_9ALTE</name>
<comment type="subcellular location">
    <subcellularLocation>
        <location evidence="1">Cell outer membrane</location>
    </subcellularLocation>
</comment>
<sequence length="138" mass="14920">MEGAISANLGRFDSREASGALNTELVDDVFVVRYAGTWSESDGQIENIGTGYDYRASDSQAAHASILWLINVVMELTLRAYYADALASGDAPTGLGIFCRERQTSADIPALVWVFGKAKPTKLESTERVATVLLKRSA</sequence>
<dbReference type="GO" id="GO:0009279">
    <property type="term" value="C:cell outer membrane"/>
    <property type="evidence" value="ECO:0007669"/>
    <property type="project" value="UniProtKB-SubCell"/>
</dbReference>
<organism evidence="4 5">
    <name type="scientific">Halioxenophilus aromaticivorans</name>
    <dbReference type="NCBI Taxonomy" id="1306992"/>
    <lineage>
        <taxon>Bacteria</taxon>
        <taxon>Pseudomonadati</taxon>
        <taxon>Pseudomonadota</taxon>
        <taxon>Gammaproteobacteria</taxon>
        <taxon>Alteromonadales</taxon>
        <taxon>Alteromonadaceae</taxon>
        <taxon>Halioxenophilus</taxon>
    </lineage>
</organism>
<evidence type="ECO:0000256" key="2">
    <source>
        <dbReference type="ARBA" id="ARBA00023136"/>
    </source>
</evidence>
<dbReference type="RefSeq" id="WP_345416978.1">
    <property type="nucleotide sequence ID" value="NZ_AP031496.1"/>
</dbReference>
<comment type="caution">
    <text evidence="4">The sequence shown here is derived from an EMBL/GenBank/DDBJ whole genome shotgun (WGS) entry which is preliminary data.</text>
</comment>